<dbReference type="GO" id="GO:0034040">
    <property type="term" value="F:ATPase-coupled lipid transmembrane transporter activity"/>
    <property type="evidence" value="ECO:0007669"/>
    <property type="project" value="TreeGrafter"/>
</dbReference>
<dbReference type="InterPro" id="IPR039421">
    <property type="entry name" value="Type_1_exporter"/>
</dbReference>
<dbReference type="PROSITE" id="PS50929">
    <property type="entry name" value="ABC_TM1F"/>
    <property type="match status" value="1"/>
</dbReference>
<dbReference type="FunFam" id="3.40.50.300:FF:001542">
    <property type="entry name" value="Thiol reductant ABC exporter subunit CydD"/>
    <property type="match status" value="1"/>
</dbReference>
<keyword evidence="6 7" id="KW-0472">Membrane</keyword>
<feature type="transmembrane region" description="Helical" evidence="7">
    <location>
        <begin position="159"/>
        <end position="179"/>
    </location>
</feature>
<keyword evidence="3" id="KW-0547">Nucleotide-binding</keyword>
<reference evidence="10 11" key="1">
    <citation type="submission" date="2012-12" db="EMBL/GenBank/DDBJ databases">
        <title>The Genome Sequence of Bacillus cereus VD196.</title>
        <authorList>
            <consortium name="The Broad Institute Genome Sequencing Platform"/>
            <consortium name="The Broad Institute Genome Sequencing Center for Infectious Disease"/>
            <person name="Feldgarden M."/>
            <person name="Van der Auwera G.A."/>
            <person name="Mahillon J."/>
            <person name="Duprez V."/>
            <person name="Timmery S."/>
            <person name="Mattelet C."/>
            <person name="Dierick K."/>
            <person name="Sun M."/>
            <person name="Yu Z."/>
            <person name="Zhu L."/>
            <person name="Hu X."/>
            <person name="Shank E.B."/>
            <person name="Swiecicka I."/>
            <person name="Hansen B.M."/>
            <person name="Andrup L."/>
            <person name="Walker B."/>
            <person name="Young S.K."/>
            <person name="Zeng Q."/>
            <person name="Gargeya S."/>
            <person name="Fitzgerald M."/>
            <person name="Haas B."/>
            <person name="Abouelleil A."/>
            <person name="Alvarado L."/>
            <person name="Arachchi H.M."/>
            <person name="Berlin A.M."/>
            <person name="Chapman S.B."/>
            <person name="Dewar J."/>
            <person name="Goldberg J."/>
            <person name="Griggs A."/>
            <person name="Gujja S."/>
            <person name="Hansen M."/>
            <person name="Howarth C."/>
            <person name="Imamovic A."/>
            <person name="Larimer J."/>
            <person name="McCowan C."/>
            <person name="Murphy C."/>
            <person name="Neiman D."/>
            <person name="Pearson M."/>
            <person name="Priest M."/>
            <person name="Roberts A."/>
            <person name="Saif S."/>
            <person name="Shea T."/>
            <person name="Sisk P."/>
            <person name="Sykes S."/>
            <person name="Wortman J."/>
            <person name="Nusbaum C."/>
            <person name="Birren B."/>
        </authorList>
    </citation>
    <scope>NUCLEOTIDE SEQUENCE [LARGE SCALE GENOMIC DNA]</scope>
    <source>
        <strain evidence="10 11">VD196</strain>
    </source>
</reference>
<dbReference type="GO" id="GO:0005886">
    <property type="term" value="C:plasma membrane"/>
    <property type="evidence" value="ECO:0007669"/>
    <property type="project" value="UniProtKB-SubCell"/>
</dbReference>
<dbReference type="CDD" id="cd18584">
    <property type="entry name" value="ABC_6TM_AarD_CydD"/>
    <property type="match status" value="1"/>
</dbReference>
<dbReference type="EMBL" id="AHFL01000006">
    <property type="protein sequence ID" value="EOO68916.1"/>
    <property type="molecule type" value="Genomic_DNA"/>
</dbReference>
<evidence type="ECO:0000256" key="2">
    <source>
        <dbReference type="ARBA" id="ARBA00022692"/>
    </source>
</evidence>
<feature type="transmembrane region" description="Helical" evidence="7">
    <location>
        <begin position="136"/>
        <end position="153"/>
    </location>
</feature>
<feature type="transmembrane region" description="Helical" evidence="7">
    <location>
        <begin position="235"/>
        <end position="262"/>
    </location>
</feature>
<evidence type="ECO:0000259" key="8">
    <source>
        <dbReference type="PROSITE" id="PS50893"/>
    </source>
</evidence>
<evidence type="ECO:0000313" key="11">
    <source>
        <dbReference type="Proteomes" id="UP000014023"/>
    </source>
</evidence>
<dbReference type="GO" id="GO:0005524">
    <property type="term" value="F:ATP binding"/>
    <property type="evidence" value="ECO:0007669"/>
    <property type="project" value="UniProtKB-KW"/>
</dbReference>
<dbReference type="SMART" id="SM00382">
    <property type="entry name" value="AAA"/>
    <property type="match status" value="1"/>
</dbReference>
<dbReference type="PANTHER" id="PTHR24221">
    <property type="entry name" value="ATP-BINDING CASSETTE SUB-FAMILY B"/>
    <property type="match status" value="1"/>
</dbReference>
<evidence type="ECO:0000256" key="3">
    <source>
        <dbReference type="ARBA" id="ARBA00022741"/>
    </source>
</evidence>
<dbReference type="GO" id="GO:0140359">
    <property type="term" value="F:ABC-type transporter activity"/>
    <property type="evidence" value="ECO:0007669"/>
    <property type="project" value="InterPro"/>
</dbReference>
<evidence type="ECO:0000256" key="5">
    <source>
        <dbReference type="ARBA" id="ARBA00022989"/>
    </source>
</evidence>
<evidence type="ECO:0000256" key="7">
    <source>
        <dbReference type="SAM" id="Phobius"/>
    </source>
</evidence>
<feature type="domain" description="ABC transmembrane type-1" evidence="9">
    <location>
        <begin position="18"/>
        <end position="300"/>
    </location>
</feature>
<proteinExistence type="predicted"/>
<evidence type="ECO:0000256" key="6">
    <source>
        <dbReference type="ARBA" id="ARBA00023136"/>
    </source>
</evidence>
<dbReference type="InterPro" id="IPR011527">
    <property type="entry name" value="ABC1_TM_dom"/>
</dbReference>
<sequence length="573" mass="64245">MKRKRGLPSYPGSRILYVALTIISILEAFSIIAQTIFLARAITFLFHGETVQTILSEVVYFGIAFAARNIVVRTSQILVERFAEKTGSLLRKQLIEAYFTLGPRYVQTVGTGHLVTLSIEGIEKFKTYIELTIPKMIRSSIVPGLIVLYVFTLDIESGIILVVTIPIVIIFMILLGLAAQKMADSQYEIYRVLSNHFVDTLKGLETLKYLGKSEQHEGKIEKVSKRYRKATMRTLRVAFLSSFALDFFTSLSIAFVAVGLGIRLIDGTIILLPALTILILAPEYFLPIKQVGANYHATLDGKIAMEQIEEILQQQKGIQKKDLNEDIVWNASSSLKLQDIKVNNTESEKAILEGINFTWEGNGAIGVIGESGAGKSTLIDVLAGFLSPSSGKMLVNGVEVDGSTREDWQKNIAYIPQQPYIFPLSLKDNIRFYETNATDEEVERVINEVGLRSLVTSLPNGIHERIGEGGRMLSGGQEQRVAMARALLSKKPIILLDEPTAHLDIETEFEIKQAMLRLFNGNLVFLATHRLHWMKQMDHILILNKGEMKESGTYEELLENETLHFHREERGEK</sequence>
<feature type="transmembrane region" description="Helical" evidence="7">
    <location>
        <begin position="51"/>
        <end position="71"/>
    </location>
</feature>
<dbReference type="SUPFAM" id="SSF90123">
    <property type="entry name" value="ABC transporter transmembrane region"/>
    <property type="match status" value="1"/>
</dbReference>
<dbReference type="InterPro" id="IPR003593">
    <property type="entry name" value="AAA+_ATPase"/>
</dbReference>
<dbReference type="Gene3D" id="3.40.50.300">
    <property type="entry name" value="P-loop containing nucleotide triphosphate hydrolases"/>
    <property type="match status" value="1"/>
</dbReference>
<dbReference type="Gene3D" id="1.20.1560.10">
    <property type="entry name" value="ABC transporter type 1, transmembrane domain"/>
    <property type="match status" value="1"/>
</dbReference>
<dbReference type="GO" id="GO:0016887">
    <property type="term" value="F:ATP hydrolysis activity"/>
    <property type="evidence" value="ECO:0007669"/>
    <property type="project" value="InterPro"/>
</dbReference>
<dbReference type="Pfam" id="PF00005">
    <property type="entry name" value="ABC_tran"/>
    <property type="match status" value="1"/>
</dbReference>
<keyword evidence="2 7" id="KW-0812">Transmembrane</keyword>
<evidence type="ECO:0000256" key="4">
    <source>
        <dbReference type="ARBA" id="ARBA00022840"/>
    </source>
</evidence>
<keyword evidence="5 7" id="KW-1133">Transmembrane helix</keyword>
<evidence type="ECO:0000256" key="1">
    <source>
        <dbReference type="ARBA" id="ARBA00004651"/>
    </source>
</evidence>
<dbReference type="InterPro" id="IPR036640">
    <property type="entry name" value="ABC1_TM_sf"/>
</dbReference>
<evidence type="ECO:0000313" key="10">
    <source>
        <dbReference type="EMBL" id="EOO68916.1"/>
    </source>
</evidence>
<comment type="caution">
    <text evidence="10">The sequence shown here is derived from an EMBL/GenBank/DDBJ whole genome shotgun (WGS) entry which is preliminary data.</text>
</comment>
<dbReference type="PROSITE" id="PS50893">
    <property type="entry name" value="ABC_TRANSPORTER_2"/>
    <property type="match status" value="1"/>
</dbReference>
<dbReference type="NCBIfam" id="TIGR02857">
    <property type="entry name" value="CydD"/>
    <property type="match status" value="1"/>
</dbReference>
<keyword evidence="4" id="KW-0067">ATP-binding</keyword>
<dbReference type="Proteomes" id="UP000014023">
    <property type="component" value="Unassembled WGS sequence"/>
</dbReference>
<dbReference type="InterPro" id="IPR027417">
    <property type="entry name" value="P-loop_NTPase"/>
</dbReference>
<dbReference type="SUPFAM" id="SSF52540">
    <property type="entry name" value="P-loop containing nucleoside triphosphate hydrolases"/>
    <property type="match status" value="1"/>
</dbReference>
<feature type="transmembrane region" description="Helical" evidence="7">
    <location>
        <begin position="268"/>
        <end position="286"/>
    </location>
</feature>
<organism evidence="10 11">
    <name type="scientific">Bacillus cereus VD196</name>
    <dbReference type="NCBI Taxonomy" id="1053243"/>
    <lineage>
        <taxon>Bacteria</taxon>
        <taxon>Bacillati</taxon>
        <taxon>Bacillota</taxon>
        <taxon>Bacilli</taxon>
        <taxon>Bacillales</taxon>
        <taxon>Bacillaceae</taxon>
        <taxon>Bacillus</taxon>
        <taxon>Bacillus cereus group</taxon>
    </lineage>
</organism>
<comment type="subcellular location">
    <subcellularLocation>
        <location evidence="1">Cell membrane</location>
        <topology evidence="1">Multi-pass membrane protein</topology>
    </subcellularLocation>
</comment>
<dbReference type="InterPro" id="IPR003439">
    <property type="entry name" value="ABC_transporter-like_ATP-bd"/>
</dbReference>
<feature type="domain" description="ABC transporter" evidence="8">
    <location>
        <begin position="335"/>
        <end position="570"/>
    </location>
</feature>
<dbReference type="GO" id="GO:0042883">
    <property type="term" value="P:cysteine transport"/>
    <property type="evidence" value="ECO:0007669"/>
    <property type="project" value="InterPro"/>
</dbReference>
<name>A0A9W5Q799_BACCE</name>
<dbReference type="Pfam" id="PF00664">
    <property type="entry name" value="ABC_membrane"/>
    <property type="match status" value="1"/>
</dbReference>
<feature type="transmembrane region" description="Helical" evidence="7">
    <location>
        <begin position="15"/>
        <end position="39"/>
    </location>
</feature>
<accession>A0A9W5Q799</accession>
<gene>
    <name evidence="10" type="ORF">IKE_00850</name>
</gene>
<dbReference type="AlphaFoldDB" id="A0A9W5Q799"/>
<dbReference type="PANTHER" id="PTHR24221:SF614">
    <property type="entry name" value="GLUTATHIONE_L-CYSTEINE TRANSPORT SYSTEM ATP-BINDING_PERMEASE PROTEIN CYDC"/>
    <property type="match status" value="1"/>
</dbReference>
<dbReference type="RefSeq" id="WP_016124407.1">
    <property type="nucleotide sequence ID" value="NZ_KB976254.1"/>
</dbReference>
<dbReference type="FunFam" id="1.20.1560.10:FF:000088">
    <property type="entry name" value="Thiol reductant ABC exporter subunit CydD"/>
    <property type="match status" value="1"/>
</dbReference>
<evidence type="ECO:0000259" key="9">
    <source>
        <dbReference type="PROSITE" id="PS50929"/>
    </source>
</evidence>
<protein>
    <submittedName>
        <fullName evidence="10">Thiol reductant ABC exporter, CydD subunit</fullName>
    </submittedName>
</protein>
<dbReference type="InterPro" id="IPR014216">
    <property type="entry name" value="ABC_transptr_CydD"/>
</dbReference>